<dbReference type="Gene3D" id="2.120.10.30">
    <property type="entry name" value="TolB, C-terminal domain"/>
    <property type="match status" value="1"/>
</dbReference>
<evidence type="ECO:0000313" key="1">
    <source>
        <dbReference type="EMBL" id="RMX42307.1"/>
    </source>
</evidence>
<protein>
    <submittedName>
        <fullName evidence="1">Uncharacterized protein</fullName>
    </submittedName>
</protein>
<reference evidence="1 2" key="1">
    <citation type="journal article" date="2018" name="Sci. Rep.">
        <title>Comparative analysis of the Pocillopora damicornis genome highlights role of immune system in coral evolution.</title>
        <authorList>
            <person name="Cunning R."/>
            <person name="Bay R.A."/>
            <person name="Gillette P."/>
            <person name="Baker A.C."/>
            <person name="Traylor-Knowles N."/>
        </authorList>
    </citation>
    <scope>NUCLEOTIDE SEQUENCE [LARGE SCALE GENOMIC DNA]</scope>
    <source>
        <strain evidence="1">RSMAS</strain>
        <tissue evidence="1">Whole animal</tissue>
    </source>
</reference>
<dbReference type="InterPro" id="IPR011042">
    <property type="entry name" value="6-blade_b-propeller_TolB-like"/>
</dbReference>
<proteinExistence type="predicted"/>
<dbReference type="SUPFAM" id="SSF63829">
    <property type="entry name" value="Calcium-dependent phosphotriesterase"/>
    <property type="match status" value="1"/>
</dbReference>
<dbReference type="AlphaFoldDB" id="A0A3M6TLJ2"/>
<keyword evidence="2" id="KW-1185">Reference proteome</keyword>
<gene>
    <name evidence="1" type="ORF">pdam_00024534</name>
</gene>
<name>A0A3M6TLJ2_POCDA</name>
<accession>A0A3M6TLJ2</accession>
<organism evidence="1 2">
    <name type="scientific">Pocillopora damicornis</name>
    <name type="common">Cauliflower coral</name>
    <name type="synonym">Millepora damicornis</name>
    <dbReference type="NCBI Taxonomy" id="46731"/>
    <lineage>
        <taxon>Eukaryota</taxon>
        <taxon>Metazoa</taxon>
        <taxon>Cnidaria</taxon>
        <taxon>Anthozoa</taxon>
        <taxon>Hexacorallia</taxon>
        <taxon>Scleractinia</taxon>
        <taxon>Astrocoeniina</taxon>
        <taxon>Pocilloporidae</taxon>
        <taxon>Pocillopora</taxon>
    </lineage>
</organism>
<dbReference type="EMBL" id="RCHS01003375">
    <property type="protein sequence ID" value="RMX42307.1"/>
    <property type="molecule type" value="Genomic_DNA"/>
</dbReference>
<dbReference type="Proteomes" id="UP000275408">
    <property type="component" value="Unassembled WGS sequence"/>
</dbReference>
<evidence type="ECO:0000313" key="2">
    <source>
        <dbReference type="Proteomes" id="UP000275408"/>
    </source>
</evidence>
<comment type="caution">
    <text evidence="1">The sequence shown here is derived from an EMBL/GenBank/DDBJ whole genome shotgun (WGS) entry which is preliminary data.</text>
</comment>
<sequence>MSRERETISIFGNFGPEKLIHPKSCLPYKDKFFVSDTENHYIKALDKLGTFVHEFRKKGNQDGQLNYSSGLPIDSSNNLLFPLNRHFTGKSITHLSHPRGVAATPDGRSLTAASLEKMSLIYLIRVD</sequence>